<proteinExistence type="predicted"/>
<evidence type="ECO:0000259" key="1">
    <source>
        <dbReference type="PROSITE" id="PS50994"/>
    </source>
</evidence>
<keyword evidence="3" id="KW-1185">Reference proteome</keyword>
<reference evidence="2 3" key="1">
    <citation type="submission" date="2017-02" db="EMBL/GenBank/DDBJ databases">
        <title>Paraburkholderia sophoroidis sp. nov. and Paraburkholderia steynii sp. nov. rhizobial symbionts of the fynbos legume Hypocalyptus sophoroides.</title>
        <authorList>
            <person name="Steenkamp E.T."/>
            <person name="Beukes C.W."/>
            <person name="Van Zyl E."/>
            <person name="Avontuur J."/>
            <person name="Chan W.Y."/>
            <person name="Hassen A."/>
            <person name="Palmer M."/>
            <person name="Mthombeni L."/>
            <person name="Phalane F."/>
            <person name="Sereme K."/>
            <person name="Venter S.N."/>
        </authorList>
    </citation>
    <scope>NUCLEOTIDE SEQUENCE [LARGE SCALE GENOMIC DNA]</scope>
    <source>
        <strain evidence="2 3">HC1.1ba</strain>
    </source>
</reference>
<sequence>MTIGAELEAQILRYYHVEKWRCGTIARQLHVHRGTVQRVLAQAGLPRTGAVLRASQIDAYLPFIHDTLKKFPSLTASRLYAMVTERGYRGSIHHFRHQVSLHRPRPVAEAYLRLRTLPGEVGECDWAHFDHLQIGRARRPLMAFVMVLSWSRHIYLHFFLDARMDSFLAGHAGAFALWSGVPRIIKYDNLRSAVLERQGDAIRFNPTLLAFAAHHHYEPRPVAVARGNEKGRVEKAIRFVRENFFAARRFTDLDDLNAQAALWCAGPAADRPCREEPTITVREAFAREQPSLLALPENPYPCELQLAVKVGKQPYVRFDLNDYTIPHTHVRRTLTVRADPKWVRILAGAELLATHERSYDRGAQIENASHIDALVQFKRAARHHRGLDHLAHAAPASRTLMLRAAEHGANLGNITAQLLRLLDRYGAAELQAAIEEVLASGAAPHQNPVRLALERRREARHAPPPVAISLPEHVRNKDARVTPHRLDIYDQIAGGCDEHD</sequence>
<evidence type="ECO:0000313" key="2">
    <source>
        <dbReference type="EMBL" id="TCG03139.1"/>
    </source>
</evidence>
<comment type="caution">
    <text evidence="2">The sequence shown here is derived from an EMBL/GenBank/DDBJ whole genome shotgun (WGS) entry which is preliminary data.</text>
</comment>
<dbReference type="NCBIfam" id="NF033546">
    <property type="entry name" value="transpos_IS21"/>
    <property type="match status" value="1"/>
</dbReference>
<dbReference type="GO" id="GO:0015074">
    <property type="term" value="P:DNA integration"/>
    <property type="evidence" value="ECO:0007669"/>
    <property type="project" value="InterPro"/>
</dbReference>
<organism evidence="2 3">
    <name type="scientific">Paraburkholderia steynii</name>
    <dbReference type="NCBI Taxonomy" id="1245441"/>
    <lineage>
        <taxon>Bacteria</taxon>
        <taxon>Pseudomonadati</taxon>
        <taxon>Pseudomonadota</taxon>
        <taxon>Betaproteobacteria</taxon>
        <taxon>Burkholderiales</taxon>
        <taxon>Burkholderiaceae</taxon>
        <taxon>Paraburkholderia</taxon>
    </lineage>
</organism>
<gene>
    <name evidence="2" type="ORF">BZM27_50750</name>
</gene>
<dbReference type="PANTHER" id="PTHR35004">
    <property type="entry name" value="TRANSPOSASE RV3428C-RELATED"/>
    <property type="match status" value="1"/>
</dbReference>
<dbReference type="InterPro" id="IPR001584">
    <property type="entry name" value="Integrase_cat-core"/>
</dbReference>
<dbReference type="PANTHER" id="PTHR35004:SF8">
    <property type="entry name" value="TRANSPOSASE RV3428C-RELATED"/>
    <property type="match status" value="1"/>
</dbReference>
<name>A0A4R0X8Z1_9BURK</name>
<dbReference type="Proteomes" id="UP000294200">
    <property type="component" value="Unassembled WGS sequence"/>
</dbReference>
<feature type="domain" description="Integrase catalytic" evidence="1">
    <location>
        <begin position="114"/>
        <end position="298"/>
    </location>
</feature>
<dbReference type="EMBL" id="MWML01000506">
    <property type="protein sequence ID" value="TCG03139.1"/>
    <property type="molecule type" value="Genomic_DNA"/>
</dbReference>
<dbReference type="AlphaFoldDB" id="A0A4R0X8Z1"/>
<dbReference type="InterPro" id="IPR054353">
    <property type="entry name" value="IstA-like_C"/>
</dbReference>
<accession>A0A4R0X8Z1</accession>
<evidence type="ECO:0000313" key="3">
    <source>
        <dbReference type="Proteomes" id="UP000294200"/>
    </source>
</evidence>
<dbReference type="Gene3D" id="1.10.10.60">
    <property type="entry name" value="Homeodomain-like"/>
    <property type="match status" value="1"/>
</dbReference>
<dbReference type="PROSITE" id="PS50994">
    <property type="entry name" value="INTEGRASE"/>
    <property type="match status" value="1"/>
</dbReference>
<protein>
    <submittedName>
        <fullName evidence="2">Integrase</fullName>
    </submittedName>
</protein>
<dbReference type="Pfam" id="PF22483">
    <property type="entry name" value="Mu-transpos_C_2"/>
    <property type="match status" value="1"/>
</dbReference>